<dbReference type="AlphaFoldDB" id="A0A9W8YQP1"/>
<dbReference type="InterPro" id="IPR029063">
    <property type="entry name" value="SAM-dependent_MTases_sf"/>
</dbReference>
<sequence>MALALRLSQAGDPATDPEDFFGDSLGVVFEDDTLNLHGDADHGLLYQSPHLPGTLHISLADPDGDDDRQLFSHYLWNASLLLAEFVEAGTLVRNRVPSSLQPALESRLGPPLADFDITGLDTIELGAGTALPSLLAALLGARRVVMTDYPAPRVITNLRENAERNIKIGFSPLPKLAKVEVEGHAWGELSTPYAQQNHHAFERMFVCDCLWMPWQHDNLLKSIDWFLKDDLEARCWVVAGFHSGRAAMRQFFQEEKLGTAGLEIQHVWERDVEGVEREWSWDRGIEDPGERKRWLTIAILKRVDKERY</sequence>
<dbReference type="SUPFAM" id="SSF53335">
    <property type="entry name" value="S-adenosyl-L-methionine-dependent methyltransferases"/>
    <property type="match status" value="1"/>
</dbReference>
<evidence type="ECO:0000313" key="2">
    <source>
        <dbReference type="Proteomes" id="UP001140453"/>
    </source>
</evidence>
<comment type="caution">
    <text evidence="1">The sequence shown here is derived from an EMBL/GenBank/DDBJ whole genome shotgun (WGS) entry which is preliminary data.</text>
</comment>
<organism evidence="1 2">
    <name type="scientific">Gnomoniopsis smithogilvyi</name>
    <dbReference type="NCBI Taxonomy" id="1191159"/>
    <lineage>
        <taxon>Eukaryota</taxon>
        <taxon>Fungi</taxon>
        <taxon>Dikarya</taxon>
        <taxon>Ascomycota</taxon>
        <taxon>Pezizomycotina</taxon>
        <taxon>Sordariomycetes</taxon>
        <taxon>Sordariomycetidae</taxon>
        <taxon>Diaporthales</taxon>
        <taxon>Gnomoniaceae</taxon>
        <taxon>Gnomoniopsis</taxon>
    </lineage>
</organism>
<accession>A0A9W8YQP1</accession>
<proteinExistence type="predicted"/>
<reference evidence="1" key="1">
    <citation type="submission" date="2022-10" db="EMBL/GenBank/DDBJ databases">
        <title>Tapping the CABI collections for fungal endophytes: first genome assemblies for Collariella, Neodidymelliopsis, Ascochyta clinopodiicola, Didymella pomorum, Didymosphaeria variabile, Neocosmospora piperis and Neocucurbitaria cava.</title>
        <authorList>
            <person name="Hill R."/>
        </authorList>
    </citation>
    <scope>NUCLEOTIDE SEQUENCE</scope>
    <source>
        <strain evidence="1">IMI 355082</strain>
    </source>
</reference>
<evidence type="ECO:0008006" key="3">
    <source>
        <dbReference type="Google" id="ProtNLM"/>
    </source>
</evidence>
<dbReference type="Proteomes" id="UP001140453">
    <property type="component" value="Unassembled WGS sequence"/>
</dbReference>
<dbReference type="GO" id="GO:0008757">
    <property type="term" value="F:S-adenosylmethionine-dependent methyltransferase activity"/>
    <property type="evidence" value="ECO:0007669"/>
    <property type="project" value="UniProtKB-ARBA"/>
</dbReference>
<gene>
    <name evidence="1" type="ORF">N0V93_006960</name>
</gene>
<name>A0A9W8YQP1_9PEZI</name>
<protein>
    <recommendedName>
        <fullName evidence="3">Nicotinamide N-methyltransferase</fullName>
    </recommendedName>
</protein>
<dbReference type="InterPro" id="IPR019410">
    <property type="entry name" value="Methyltransf_16"/>
</dbReference>
<dbReference type="EMBL" id="JAPEVB010000004">
    <property type="protein sequence ID" value="KAJ4389491.1"/>
    <property type="molecule type" value="Genomic_DNA"/>
</dbReference>
<keyword evidence="2" id="KW-1185">Reference proteome</keyword>
<dbReference type="OrthoDB" id="407325at2759"/>
<dbReference type="GO" id="GO:0005737">
    <property type="term" value="C:cytoplasm"/>
    <property type="evidence" value="ECO:0007669"/>
    <property type="project" value="TreeGrafter"/>
</dbReference>
<evidence type="ECO:0000313" key="1">
    <source>
        <dbReference type="EMBL" id="KAJ4389491.1"/>
    </source>
</evidence>
<dbReference type="PANTHER" id="PTHR14614:SF104">
    <property type="entry name" value="N-METHYLTRANSFERASE, PUTATIVE (AFU_ORTHOLOGUE AFUA_1G17750)-RELATED"/>
    <property type="match status" value="1"/>
</dbReference>
<dbReference type="Pfam" id="PF10294">
    <property type="entry name" value="Methyltransf_16"/>
    <property type="match status" value="1"/>
</dbReference>
<dbReference type="Gene3D" id="3.40.50.150">
    <property type="entry name" value="Vaccinia Virus protein VP39"/>
    <property type="match status" value="1"/>
</dbReference>
<dbReference type="PANTHER" id="PTHR14614">
    <property type="entry name" value="HEPATOCELLULAR CARCINOMA-ASSOCIATED ANTIGEN"/>
    <property type="match status" value="1"/>
</dbReference>